<dbReference type="OrthoDB" id="5814848at2759"/>
<dbReference type="EMBL" id="BMAO01029929">
    <property type="protein sequence ID" value="GFQ64549.1"/>
    <property type="molecule type" value="Genomic_DNA"/>
</dbReference>
<dbReference type="PANTHER" id="PTHR11311">
    <property type="entry name" value="SPONDIN"/>
    <property type="match status" value="1"/>
</dbReference>
<dbReference type="InterPro" id="IPR000884">
    <property type="entry name" value="TSP1_rpt"/>
</dbReference>
<feature type="domain" description="Spondin-like TSP1" evidence="4">
    <location>
        <begin position="23"/>
        <end position="77"/>
    </location>
</feature>
<proteinExistence type="predicted"/>
<dbReference type="Gene3D" id="2.20.100.10">
    <property type="entry name" value="Thrombospondin type-1 (TSP1) repeat"/>
    <property type="match status" value="2"/>
</dbReference>
<evidence type="ECO:0000313" key="5">
    <source>
        <dbReference type="EMBL" id="GFQ64549.1"/>
    </source>
</evidence>
<feature type="non-terminal residue" evidence="5">
    <location>
        <position position="210"/>
    </location>
</feature>
<dbReference type="Proteomes" id="UP000887116">
    <property type="component" value="Unassembled WGS sequence"/>
</dbReference>
<evidence type="ECO:0000256" key="3">
    <source>
        <dbReference type="ARBA" id="ARBA00023180"/>
    </source>
</evidence>
<dbReference type="GO" id="GO:0030036">
    <property type="term" value="P:actin cytoskeleton organization"/>
    <property type="evidence" value="ECO:0007669"/>
    <property type="project" value="TreeGrafter"/>
</dbReference>
<dbReference type="SUPFAM" id="SSF82895">
    <property type="entry name" value="TSP-1 type 1 repeat"/>
    <property type="match status" value="3"/>
</dbReference>
<dbReference type="AlphaFoldDB" id="A0A8X6K734"/>
<dbReference type="InterPro" id="IPR044004">
    <property type="entry name" value="TSP1_spondin_dom"/>
</dbReference>
<dbReference type="InterPro" id="IPR051418">
    <property type="entry name" value="Spondin/Thrombospondin_T1"/>
</dbReference>
<name>A0A8X6K734_TRICU</name>
<sequence>SHKSLSSNEPLSKPCYIDCPVDCVLSEWSAWNQSACIPCGSPGIMTRTRYVVQKPSDAGQPCSPEMKQRKPCDFKACYHWKHSDWSSCDIEYADCGYGVRRRVVECIRYDGLQVDKIFCLALNLSFPMDNWIDPSWLNLAQEDSQEEQECHVPCPGDCLVSEWSEWSHCQRNCRIGQIVGYQTSSRRILFSPNRDSSSCPTKLWRTRPCW</sequence>
<organism evidence="5 6">
    <name type="scientific">Trichonephila clavata</name>
    <name type="common">Joro spider</name>
    <name type="synonym">Nephila clavata</name>
    <dbReference type="NCBI Taxonomy" id="2740835"/>
    <lineage>
        <taxon>Eukaryota</taxon>
        <taxon>Metazoa</taxon>
        <taxon>Ecdysozoa</taxon>
        <taxon>Arthropoda</taxon>
        <taxon>Chelicerata</taxon>
        <taxon>Arachnida</taxon>
        <taxon>Araneae</taxon>
        <taxon>Araneomorphae</taxon>
        <taxon>Entelegynae</taxon>
        <taxon>Araneoidea</taxon>
        <taxon>Nephilidae</taxon>
        <taxon>Trichonephila</taxon>
    </lineage>
</organism>
<keyword evidence="1" id="KW-0732">Signal</keyword>
<keyword evidence="6" id="KW-1185">Reference proteome</keyword>
<dbReference type="SMART" id="SM00209">
    <property type="entry name" value="TSP1"/>
    <property type="match status" value="3"/>
</dbReference>
<evidence type="ECO:0000256" key="1">
    <source>
        <dbReference type="ARBA" id="ARBA00022729"/>
    </source>
</evidence>
<dbReference type="PROSITE" id="PS50092">
    <property type="entry name" value="TSP1"/>
    <property type="match status" value="3"/>
</dbReference>
<dbReference type="InterPro" id="IPR036383">
    <property type="entry name" value="TSP1_rpt_sf"/>
</dbReference>
<feature type="non-terminal residue" evidence="5">
    <location>
        <position position="1"/>
    </location>
</feature>
<accession>A0A8X6K734</accession>
<dbReference type="PANTHER" id="PTHR11311:SF30">
    <property type="entry name" value="SPONDIN-LIKE TSP1 DOMAIN-CONTAINING PROTEIN"/>
    <property type="match status" value="1"/>
</dbReference>
<protein>
    <submittedName>
        <fullName evidence="5">Thrombospondin type-1 domain-containing protein 7B</fullName>
    </submittedName>
</protein>
<evidence type="ECO:0000313" key="6">
    <source>
        <dbReference type="Proteomes" id="UP000887116"/>
    </source>
</evidence>
<evidence type="ECO:0000256" key="2">
    <source>
        <dbReference type="ARBA" id="ARBA00023157"/>
    </source>
</evidence>
<reference evidence="5" key="1">
    <citation type="submission" date="2020-07" db="EMBL/GenBank/DDBJ databases">
        <title>Multicomponent nature underlies the extraordinary mechanical properties of spider dragline silk.</title>
        <authorList>
            <person name="Kono N."/>
            <person name="Nakamura H."/>
            <person name="Mori M."/>
            <person name="Yoshida Y."/>
            <person name="Ohtoshi R."/>
            <person name="Malay A.D."/>
            <person name="Moran D.A.P."/>
            <person name="Tomita M."/>
            <person name="Numata K."/>
            <person name="Arakawa K."/>
        </authorList>
    </citation>
    <scope>NUCLEOTIDE SEQUENCE</scope>
</reference>
<dbReference type="Pfam" id="PF19028">
    <property type="entry name" value="TSP1_spondin"/>
    <property type="match status" value="1"/>
</dbReference>
<keyword evidence="2" id="KW-1015">Disulfide bond</keyword>
<dbReference type="Pfam" id="PF00090">
    <property type="entry name" value="TSP_1"/>
    <property type="match status" value="1"/>
</dbReference>
<gene>
    <name evidence="5" type="primary">THSD7B</name>
    <name evidence="5" type="ORF">TNCT_222681</name>
</gene>
<evidence type="ECO:0000259" key="4">
    <source>
        <dbReference type="Pfam" id="PF19028"/>
    </source>
</evidence>
<dbReference type="Pfam" id="PF19030">
    <property type="entry name" value="TSP1_ADAMTS"/>
    <property type="match status" value="1"/>
</dbReference>
<dbReference type="GO" id="GO:0005886">
    <property type="term" value="C:plasma membrane"/>
    <property type="evidence" value="ECO:0007669"/>
    <property type="project" value="TreeGrafter"/>
</dbReference>
<keyword evidence="3" id="KW-0325">Glycoprotein</keyword>
<comment type="caution">
    <text evidence="5">The sequence shown here is derived from an EMBL/GenBank/DDBJ whole genome shotgun (WGS) entry which is preliminary data.</text>
</comment>